<dbReference type="PANTHER" id="PTHR43684">
    <property type="match status" value="1"/>
</dbReference>
<evidence type="ECO:0000256" key="2">
    <source>
        <dbReference type="ARBA" id="ARBA00023140"/>
    </source>
</evidence>
<dbReference type="InterPro" id="IPR001753">
    <property type="entry name" value="Enoyl-CoA_hydra/iso"/>
</dbReference>
<gene>
    <name evidence="4" type="ORF">CYMTET_15123</name>
</gene>
<dbReference type="SUPFAM" id="SSF52096">
    <property type="entry name" value="ClpP/crotonase"/>
    <property type="match status" value="1"/>
</dbReference>
<evidence type="ECO:0000256" key="1">
    <source>
        <dbReference type="ARBA" id="ARBA00004275"/>
    </source>
</evidence>
<dbReference type="GO" id="GO:0004165">
    <property type="term" value="F:delta(3)-delta(2)-enoyl-CoA isomerase activity"/>
    <property type="evidence" value="ECO:0007669"/>
    <property type="project" value="UniProtKB-ARBA"/>
</dbReference>
<evidence type="ECO:0000313" key="4">
    <source>
        <dbReference type="EMBL" id="KAK3276831.1"/>
    </source>
</evidence>
<evidence type="ECO:0000313" key="5">
    <source>
        <dbReference type="Proteomes" id="UP001190700"/>
    </source>
</evidence>
<dbReference type="InterPro" id="IPR051053">
    <property type="entry name" value="ECH/Chromodomain_protein"/>
</dbReference>
<dbReference type="Pfam" id="PF00378">
    <property type="entry name" value="ECH_1"/>
    <property type="match status" value="1"/>
</dbReference>
<accession>A0AAE0GG53</accession>
<organism evidence="4 5">
    <name type="scientific">Cymbomonas tetramitiformis</name>
    <dbReference type="NCBI Taxonomy" id="36881"/>
    <lineage>
        <taxon>Eukaryota</taxon>
        <taxon>Viridiplantae</taxon>
        <taxon>Chlorophyta</taxon>
        <taxon>Pyramimonadophyceae</taxon>
        <taxon>Pyramimonadales</taxon>
        <taxon>Pyramimonadaceae</taxon>
        <taxon>Cymbomonas</taxon>
    </lineage>
</organism>
<keyword evidence="5" id="KW-1185">Reference proteome</keyword>
<comment type="subcellular location">
    <subcellularLocation>
        <location evidence="1">Peroxisome</location>
    </subcellularLocation>
</comment>
<dbReference type="CDD" id="cd06558">
    <property type="entry name" value="crotonase-like"/>
    <property type="match status" value="1"/>
</dbReference>
<dbReference type="InterPro" id="IPR029045">
    <property type="entry name" value="ClpP/crotonase-like_dom_sf"/>
</dbReference>
<proteinExistence type="predicted"/>
<keyword evidence="2" id="KW-0576">Peroxisome</keyword>
<dbReference type="Gene3D" id="3.90.226.10">
    <property type="entry name" value="2-enoyl-CoA Hydratase, Chain A, domain 1"/>
    <property type="match status" value="1"/>
</dbReference>
<reference evidence="4 5" key="1">
    <citation type="journal article" date="2015" name="Genome Biol. Evol.">
        <title>Comparative Genomics of a Bacterivorous Green Alga Reveals Evolutionary Causalities and Consequences of Phago-Mixotrophic Mode of Nutrition.</title>
        <authorList>
            <person name="Burns J.A."/>
            <person name="Paasch A."/>
            <person name="Narechania A."/>
            <person name="Kim E."/>
        </authorList>
    </citation>
    <scope>NUCLEOTIDE SEQUENCE [LARGE SCALE GENOMIC DNA]</scope>
    <source>
        <strain evidence="4 5">PLY_AMNH</strain>
    </source>
</reference>
<keyword evidence="3" id="KW-0413">Isomerase</keyword>
<dbReference type="PANTHER" id="PTHR43684:SF1">
    <property type="entry name" value="ENOYL-COA DELTA ISOMERASE 2"/>
    <property type="match status" value="1"/>
</dbReference>
<comment type="caution">
    <text evidence="4">The sequence shown here is derived from an EMBL/GenBank/DDBJ whole genome shotgun (WGS) entry which is preliminary data.</text>
</comment>
<sequence length="304" mass="33913">MATSTPGYGSQISVWHEDENGQEVAESYTLRDIAYSVDPHGVALVYLNIPGKLNPLRQNLFWELHFIVEHMARDNAVKAVVWTGAGRAFCAGYDFSEDVTAKPKVSQAVQDYYVKHNKGSVKDDIACKYLVLQMWDFPKPSICAVNGIAVGGGANFALNCHDMVYVAKEARFKYPFIQLGIVPELASTLLLPKICGMARAKEMLFLGDWFGAETVERCGLVNKVCVQEELLPCALETARKLAGSNPTALRLSKQLINGRMRDEVEAALDKENEYILQAWGSEEFRKGMQAYKENLKKSEPRPKI</sequence>
<dbReference type="GO" id="GO:0005777">
    <property type="term" value="C:peroxisome"/>
    <property type="evidence" value="ECO:0007669"/>
    <property type="project" value="UniProtKB-SubCell"/>
</dbReference>
<dbReference type="Proteomes" id="UP001190700">
    <property type="component" value="Unassembled WGS sequence"/>
</dbReference>
<dbReference type="EMBL" id="LGRX02006366">
    <property type="protein sequence ID" value="KAK3276831.1"/>
    <property type="molecule type" value="Genomic_DNA"/>
</dbReference>
<dbReference type="AlphaFoldDB" id="A0AAE0GG53"/>
<name>A0AAE0GG53_9CHLO</name>
<protein>
    <submittedName>
        <fullName evidence="4">Uncharacterized protein</fullName>
    </submittedName>
</protein>
<evidence type="ECO:0000256" key="3">
    <source>
        <dbReference type="ARBA" id="ARBA00023235"/>
    </source>
</evidence>